<gene>
    <name evidence="1" type="ORF">K814_0114285</name>
</gene>
<organism evidence="1 2">
    <name type="scientific">Pseudomonas fluorescens LMG 5329</name>
    <dbReference type="NCBI Taxonomy" id="1324332"/>
    <lineage>
        <taxon>Bacteria</taxon>
        <taxon>Pseudomonadati</taxon>
        <taxon>Pseudomonadota</taxon>
        <taxon>Gammaproteobacteria</taxon>
        <taxon>Pseudomonadales</taxon>
        <taxon>Pseudomonadaceae</taxon>
        <taxon>Pseudomonas</taxon>
    </lineage>
</organism>
<dbReference type="AlphaFoldDB" id="A0A0A1Z2P2"/>
<reference evidence="1 2" key="1">
    <citation type="journal article" date="2013" name="Genome Announc.">
        <title>Draft Genome Sequence of Pseudomonas fluorescens LMG 5329, a White Line-Inducing Principle-Producing Bioindicator for the Mushroom Pathogen Pseudomonas tolaasii.</title>
        <authorList>
            <person name="Ghequire M.G."/>
            <person name="Rokni-Zadeh H."/>
            <person name="Zarrineh P."/>
            <person name="De Mot R."/>
        </authorList>
    </citation>
    <scope>NUCLEOTIDE SEQUENCE [LARGE SCALE GENOMIC DNA]</scope>
    <source>
        <strain evidence="1 2">LMG 5329</strain>
    </source>
</reference>
<comment type="caution">
    <text evidence="1">The sequence shown here is derived from an EMBL/GenBank/DDBJ whole genome shotgun (WGS) entry which is preliminary data.</text>
</comment>
<sequence length="113" mass="12924">MTGLALHMGYQAETAVILEFIGLVQTCFHRHFLTRLPLISRQISFQFNRLPSTPNVRRLSGGKREVIVHTDTDAHKFSDEMSQIYVAFMKGLKRYAVLVKTFLILTATTQKLL</sequence>
<dbReference type="EMBL" id="ASGY01000099">
    <property type="protein sequence ID" value="KGE67286.1"/>
    <property type="molecule type" value="Genomic_DNA"/>
</dbReference>
<evidence type="ECO:0000313" key="2">
    <source>
        <dbReference type="Proteomes" id="UP000030060"/>
    </source>
</evidence>
<evidence type="ECO:0000313" key="1">
    <source>
        <dbReference type="EMBL" id="KGE67286.1"/>
    </source>
</evidence>
<dbReference type="Proteomes" id="UP000030060">
    <property type="component" value="Unassembled WGS sequence"/>
</dbReference>
<protein>
    <submittedName>
        <fullName evidence="1">Uncharacterized protein</fullName>
    </submittedName>
</protein>
<accession>A0A0A1Z2P2</accession>
<proteinExistence type="predicted"/>
<name>A0A0A1Z2P2_PSEFL</name>